<dbReference type="GO" id="GO:0003677">
    <property type="term" value="F:DNA binding"/>
    <property type="evidence" value="ECO:0007669"/>
    <property type="project" value="InterPro"/>
</dbReference>
<dbReference type="EMBL" id="FP929138">
    <property type="protein sequence ID" value="CBY00217.1"/>
    <property type="molecule type" value="Genomic_DNA"/>
</dbReference>
<dbReference type="OrthoDB" id="3798269at2759"/>
<dbReference type="AlphaFoldDB" id="E5A976"/>
<dbReference type="SMART" id="SM00384">
    <property type="entry name" value="AT_hook"/>
    <property type="match status" value="5"/>
</dbReference>
<evidence type="ECO:0000313" key="3">
    <source>
        <dbReference type="Proteomes" id="UP000002668"/>
    </source>
</evidence>
<feature type="compositionally biased region" description="Low complexity" evidence="1">
    <location>
        <begin position="114"/>
        <end position="125"/>
    </location>
</feature>
<proteinExistence type="predicted"/>
<dbReference type="VEuPathDB" id="FungiDB:LEMA_P013470.1"/>
<reference evidence="3" key="1">
    <citation type="journal article" date="2011" name="Nat. Commun.">
        <title>Effector diversification within compartments of the Leptosphaeria maculans genome affected by Repeat-Induced Point mutations.</title>
        <authorList>
            <person name="Rouxel T."/>
            <person name="Grandaubert J."/>
            <person name="Hane J.K."/>
            <person name="Hoede C."/>
            <person name="van de Wouw A.P."/>
            <person name="Couloux A."/>
            <person name="Dominguez V."/>
            <person name="Anthouard V."/>
            <person name="Bally P."/>
            <person name="Bourras S."/>
            <person name="Cozijnsen A.J."/>
            <person name="Ciuffetti L.M."/>
            <person name="Degrave A."/>
            <person name="Dilmaghani A."/>
            <person name="Duret L."/>
            <person name="Fudal I."/>
            <person name="Goodwin S.B."/>
            <person name="Gout L."/>
            <person name="Glaser N."/>
            <person name="Linglin J."/>
            <person name="Kema G.H.J."/>
            <person name="Lapalu N."/>
            <person name="Lawrence C.B."/>
            <person name="May K."/>
            <person name="Meyer M."/>
            <person name="Ollivier B."/>
            <person name="Poulain J."/>
            <person name="Schoch C.L."/>
            <person name="Simon A."/>
            <person name="Spatafora J.W."/>
            <person name="Stachowiak A."/>
            <person name="Turgeon B.G."/>
            <person name="Tyler B.M."/>
            <person name="Vincent D."/>
            <person name="Weissenbach J."/>
            <person name="Amselem J."/>
            <person name="Quesneville H."/>
            <person name="Oliver R.P."/>
            <person name="Wincker P."/>
            <person name="Balesdent M.-H."/>
            <person name="Howlett B.J."/>
        </authorList>
    </citation>
    <scope>NUCLEOTIDE SEQUENCE [LARGE SCALE GENOMIC DNA]</scope>
    <source>
        <strain evidence="3">JN3 / isolate v23.1.3 / race Av1-4-5-6-7-8</strain>
    </source>
</reference>
<organism evidence="3">
    <name type="scientific">Leptosphaeria maculans (strain JN3 / isolate v23.1.3 / race Av1-4-5-6-7-8)</name>
    <name type="common">Blackleg fungus</name>
    <name type="synonym">Phoma lingam</name>
    <dbReference type="NCBI Taxonomy" id="985895"/>
    <lineage>
        <taxon>Eukaryota</taxon>
        <taxon>Fungi</taxon>
        <taxon>Dikarya</taxon>
        <taxon>Ascomycota</taxon>
        <taxon>Pezizomycotina</taxon>
        <taxon>Dothideomycetes</taxon>
        <taxon>Pleosporomycetidae</taxon>
        <taxon>Pleosporales</taxon>
        <taxon>Pleosporineae</taxon>
        <taxon>Leptosphaeriaceae</taxon>
        <taxon>Plenodomus</taxon>
        <taxon>Plenodomus lingam/Leptosphaeria maculans species complex</taxon>
    </lineage>
</organism>
<dbReference type="eggNOG" id="ENOG502SAJQ">
    <property type="taxonomic scope" value="Eukaryota"/>
</dbReference>
<feature type="compositionally biased region" description="Polar residues" evidence="1">
    <location>
        <begin position="366"/>
        <end position="399"/>
    </location>
</feature>
<feature type="compositionally biased region" description="Low complexity" evidence="1">
    <location>
        <begin position="41"/>
        <end position="52"/>
    </location>
</feature>
<feature type="compositionally biased region" description="Low complexity" evidence="1">
    <location>
        <begin position="67"/>
        <end position="78"/>
    </location>
</feature>
<dbReference type="InParanoid" id="E5A976"/>
<dbReference type="HOGENOM" id="CLU_614033_0_0_1"/>
<accession>E5A976</accession>
<feature type="compositionally biased region" description="Basic residues" evidence="1">
    <location>
        <begin position="130"/>
        <end position="142"/>
    </location>
</feature>
<name>E5A976_LEPMJ</name>
<evidence type="ECO:0000256" key="1">
    <source>
        <dbReference type="SAM" id="MobiDB-lite"/>
    </source>
</evidence>
<gene>
    <name evidence="2" type="ORF">LEMA_P013470.1</name>
</gene>
<dbReference type="OMA" id="EENMVPT"/>
<protein>
    <submittedName>
        <fullName evidence="2">Uncharacterized protein</fullName>
    </submittedName>
</protein>
<feature type="region of interest" description="Disordered" evidence="1">
    <location>
        <begin position="278"/>
        <end position="399"/>
    </location>
</feature>
<feature type="compositionally biased region" description="Acidic residues" evidence="1">
    <location>
        <begin position="287"/>
        <end position="317"/>
    </location>
</feature>
<keyword evidence="3" id="KW-1185">Reference proteome</keyword>
<feature type="compositionally biased region" description="Low complexity" evidence="1">
    <location>
        <begin position="19"/>
        <end position="30"/>
    </location>
</feature>
<evidence type="ECO:0000313" key="2">
    <source>
        <dbReference type="EMBL" id="CBY00217.1"/>
    </source>
</evidence>
<dbReference type="PRINTS" id="PR00929">
    <property type="entry name" value="ATHOOK"/>
</dbReference>
<feature type="region of interest" description="Disordered" evidence="1">
    <location>
        <begin position="1"/>
        <end position="216"/>
    </location>
</feature>
<dbReference type="Proteomes" id="UP000002668">
    <property type="component" value="Genome"/>
</dbReference>
<dbReference type="InterPro" id="IPR017956">
    <property type="entry name" value="AT_hook_DNA-bd_motif"/>
</dbReference>
<sequence>MAPNARTKAPAGRGRPKRAVAPAIALAPVANTTPAKRGRPAKAAEAVEVAAEPPKKRGRPPKKAETDVQAVVADMAVAPMSGKKSAGRGRPRKEKAPTTATKADSATPKHGRPAAKAAVNLNLVAGSPRVTKRTSLRTKKTAPKPSRAAAMSTSRLDPRIRSKLRTRLPASTKVAQEARAPQPTKRGRPKKVVAESSAPKKADVLKKTAVSKKSAGRKPGIVIVEKATKSPVVKPGKVGAPRKRRGLTTLEIPDKFAKAVQEFYKNLLAADADKSLATPLENGEGSAADDELADEAVEDAEEEEGHEGEAEGEEDVDLTSATAGAKGDVNDVATSSGSESEHDTDPQQGSSSPDPEQGLNRAFQAPQEQVSASSSEQHVSMPGQSSLAPTQLHSKQVVQREQTLEIDSAGNVMEEFEEGVVVYEGTNEFTRSLPDPTAKSMFAAAS</sequence>